<accession>A0A7L4ZPV2</accession>
<protein>
    <submittedName>
        <fullName evidence="2">Uncharacterized protein</fullName>
    </submittedName>
</protein>
<dbReference type="Proteomes" id="UP000464657">
    <property type="component" value="Chromosome"/>
</dbReference>
<evidence type="ECO:0000313" key="3">
    <source>
        <dbReference type="Proteomes" id="UP000464657"/>
    </source>
</evidence>
<gene>
    <name evidence="2" type="ORF">IMCC3317_35730</name>
</gene>
<keyword evidence="3" id="KW-1185">Reference proteome</keyword>
<dbReference type="EMBL" id="CP019288">
    <property type="protein sequence ID" value="QHI38186.1"/>
    <property type="molecule type" value="Genomic_DNA"/>
</dbReference>
<sequence>MKKKITLGVLFLLPVTIVLILLFTSHNYTPLQVIHTNVPELVNYESIEKKDSIQFKDEITILGFLGGNVKDRKINVLNLNQKIYKRFSGFKRFQVVMLVTPGQEKEIEDLKYEISRFSDELKAWNFVVVDKEELERIFYGLESPLVLDGYSSSDYVYIIDKDKNLRGRFDDRSTVELREEAKPYMLYGYDTTMISELSGKMTDDIRILFEEYRGKSRKEQSQERREEIIEVDKK</sequence>
<name>A0A7L4ZPV2_9FLAO</name>
<organism evidence="2 3">
    <name type="scientific">Kordia antarctica</name>
    <dbReference type="NCBI Taxonomy" id="1218801"/>
    <lineage>
        <taxon>Bacteria</taxon>
        <taxon>Pseudomonadati</taxon>
        <taxon>Bacteroidota</taxon>
        <taxon>Flavobacteriia</taxon>
        <taxon>Flavobacteriales</taxon>
        <taxon>Flavobacteriaceae</taxon>
        <taxon>Kordia</taxon>
    </lineage>
</organism>
<dbReference type="KEGG" id="kan:IMCC3317_35730"/>
<dbReference type="RefSeq" id="WP_160130748.1">
    <property type="nucleotide sequence ID" value="NZ_CP019288.1"/>
</dbReference>
<dbReference type="Gene3D" id="3.40.30.10">
    <property type="entry name" value="Glutaredoxin"/>
    <property type="match status" value="1"/>
</dbReference>
<evidence type="ECO:0000313" key="2">
    <source>
        <dbReference type="EMBL" id="QHI38186.1"/>
    </source>
</evidence>
<evidence type="ECO:0000256" key="1">
    <source>
        <dbReference type="SAM" id="MobiDB-lite"/>
    </source>
</evidence>
<proteinExistence type="predicted"/>
<dbReference type="OrthoDB" id="1437325at2"/>
<dbReference type="AlphaFoldDB" id="A0A7L4ZPV2"/>
<feature type="region of interest" description="Disordered" evidence="1">
    <location>
        <begin position="215"/>
        <end position="234"/>
    </location>
</feature>
<reference evidence="2 3" key="1">
    <citation type="journal article" date="2013" name="Int. J. Syst. Evol. Microbiol.">
        <title>Kordia antarctica sp. nov., isolated from Antarctic seawater.</title>
        <authorList>
            <person name="Baek K."/>
            <person name="Choi A."/>
            <person name="Kang I."/>
            <person name="Lee K."/>
            <person name="Cho J.C."/>
        </authorList>
    </citation>
    <scope>NUCLEOTIDE SEQUENCE [LARGE SCALE GENOMIC DNA]</scope>
    <source>
        <strain evidence="2 3">IMCC3317</strain>
    </source>
</reference>